<dbReference type="Proteomes" id="UP000036338">
    <property type="component" value="Unassembled WGS sequence"/>
</dbReference>
<proteinExistence type="predicted"/>
<gene>
    <name evidence="1" type="ORF">VL15_21895</name>
</gene>
<organism evidence="1 2">
    <name type="scientific">Burkholderia cepacia</name>
    <name type="common">Pseudomonas cepacia</name>
    <dbReference type="NCBI Taxonomy" id="292"/>
    <lineage>
        <taxon>Bacteria</taxon>
        <taxon>Pseudomonadati</taxon>
        <taxon>Pseudomonadota</taxon>
        <taxon>Betaproteobacteria</taxon>
        <taxon>Burkholderiales</taxon>
        <taxon>Burkholderiaceae</taxon>
        <taxon>Burkholderia</taxon>
        <taxon>Burkholderia cepacia complex</taxon>
    </lineage>
</organism>
<comment type="caution">
    <text evidence="1">The sequence shown here is derived from an EMBL/GenBank/DDBJ whole genome shotgun (WGS) entry which is preliminary data.</text>
</comment>
<name>A0A0J5WTB6_BURCE</name>
<sequence length="97" mass="10144">MARIVWGTIDKNGNILNGSGDFTVENISSGRYSISFSPGFSALPGLVGSQNNYNDSSQASSDAVAFPFVNKNSCQANTGNNSGSLQNRSFAFIAIGN</sequence>
<protein>
    <submittedName>
        <fullName evidence="1">Uncharacterized protein</fullName>
    </submittedName>
</protein>
<accession>A0A0J5WTB6</accession>
<dbReference type="RefSeq" id="WP_048248460.1">
    <property type="nucleotide sequence ID" value="NZ_LDWR01000041.1"/>
</dbReference>
<evidence type="ECO:0000313" key="1">
    <source>
        <dbReference type="EMBL" id="KML53867.1"/>
    </source>
</evidence>
<evidence type="ECO:0000313" key="2">
    <source>
        <dbReference type="Proteomes" id="UP000036338"/>
    </source>
</evidence>
<dbReference type="AlphaFoldDB" id="A0A0J5WTB6"/>
<reference evidence="1 2" key="1">
    <citation type="submission" date="2015-05" db="EMBL/GenBank/DDBJ databases">
        <title>Draft genome of Burkholderia cepacia LK29.</title>
        <authorList>
            <person name="Chan X.Y."/>
        </authorList>
    </citation>
    <scope>NUCLEOTIDE SEQUENCE [LARGE SCALE GENOMIC DNA]</scope>
    <source>
        <strain evidence="1 2">LK29</strain>
    </source>
</reference>
<dbReference type="PATRIC" id="fig|292.27.peg.4694"/>
<dbReference type="EMBL" id="LDWR01000041">
    <property type="protein sequence ID" value="KML53867.1"/>
    <property type="molecule type" value="Genomic_DNA"/>
</dbReference>